<feature type="region of interest" description="Disordered" evidence="1">
    <location>
        <begin position="483"/>
        <end position="528"/>
    </location>
</feature>
<proteinExistence type="predicted"/>
<protein>
    <submittedName>
        <fullName evidence="2">Uncharacterized protein</fullName>
    </submittedName>
</protein>
<feature type="compositionally biased region" description="Pro residues" evidence="1">
    <location>
        <begin position="275"/>
        <end position="293"/>
    </location>
</feature>
<feature type="region of interest" description="Disordered" evidence="1">
    <location>
        <begin position="651"/>
        <end position="709"/>
    </location>
</feature>
<sequence>MDFTAPSFSLHFDSDDDDPAPPAGSDRREREQARGSAPPDPPSFSLGIDFDDDVEEEPQLPAGGRREERARGSAAPDPPSFSLGIVFDDDVEEEPQLPAGGRREEWARGSAVPDPPSFSLGIDFDDDGDVPAGGQRHEQARPRVAPRAPTSASAEDEDDDFVLTGSKLPLPPPETNRFKRLRKGPAPAPAHQAPALQVRRFEAPDAPSFSLGISDDDEFLPADQHHKQPRPADMPRAPSSFSLEDMDGDDFVAGYRRPESARRKTTPLKRLRKGPMPPYLAPPLPPLKMPGPPTAEVSPMMSENAEIGAVLTGSLEDEIEDWTTDEDRPVRDVPPSVGSCSTSSNSKISLLNRGVLAQAATKANTSKFTQTPNCSASKSLEESCTKKLLPKITISPMRKIYLLDSDTDADDELNHNKAKKPVSPVKKRQESMHKYMQEKPTFQENKKPQGNTTVQKSEAVMNNNWATPAFDEFCNEYFKSTKDAGSSRQKEGNSFCSSKVSEPKYSDEMEGHFQQQSTSSGGVLDDNLDGHPPAMNYFFHHDPMVRELVRHRLPHFFPIGAGSTRENGQSRGESLSCRGQFRSSAAANDEWVTPRRIPVPTDVGKRRVHANGSQSGSGHWFTNDSGRKVYVSKNGQELTGRDAYRQYKKESGKGFSRYKKKGSSGAKRGAKVKVEAAAKQGSSGTKRGAAKVKIETAAKQGTSRAKRKR</sequence>
<feature type="compositionally biased region" description="Basic residues" evidence="1">
    <location>
        <begin position="263"/>
        <end position="273"/>
    </location>
</feature>
<evidence type="ECO:0000256" key="1">
    <source>
        <dbReference type="SAM" id="MobiDB-lite"/>
    </source>
</evidence>
<dbReference type="PANTHER" id="PTHR38371:SF1">
    <property type="entry name" value="RHO GTPASE-ACTIVATING PROTEIN"/>
    <property type="match status" value="1"/>
</dbReference>
<dbReference type="EMBL" id="OZ075139">
    <property type="protein sequence ID" value="CAL5014796.1"/>
    <property type="molecule type" value="Genomic_DNA"/>
</dbReference>
<feature type="compositionally biased region" description="Polar residues" evidence="1">
    <location>
        <begin position="483"/>
        <end position="500"/>
    </location>
</feature>
<dbReference type="PANTHER" id="PTHR38371">
    <property type="entry name" value="RHO GTPASE-ACTIVATING PROTEIN"/>
    <property type="match status" value="1"/>
</dbReference>
<accession>A0ABC9C582</accession>
<reference evidence="2 3" key="2">
    <citation type="submission" date="2024-10" db="EMBL/GenBank/DDBJ databases">
        <authorList>
            <person name="Ryan C."/>
        </authorList>
    </citation>
    <scope>NUCLEOTIDE SEQUENCE [LARGE SCALE GENOMIC DNA]</scope>
</reference>
<dbReference type="Proteomes" id="UP001497457">
    <property type="component" value="Chromosome 29rd"/>
</dbReference>
<organism evidence="2 3">
    <name type="scientific">Urochloa decumbens</name>
    <dbReference type="NCBI Taxonomy" id="240449"/>
    <lineage>
        <taxon>Eukaryota</taxon>
        <taxon>Viridiplantae</taxon>
        <taxon>Streptophyta</taxon>
        <taxon>Embryophyta</taxon>
        <taxon>Tracheophyta</taxon>
        <taxon>Spermatophyta</taxon>
        <taxon>Magnoliopsida</taxon>
        <taxon>Liliopsida</taxon>
        <taxon>Poales</taxon>
        <taxon>Poaceae</taxon>
        <taxon>PACMAD clade</taxon>
        <taxon>Panicoideae</taxon>
        <taxon>Panicodae</taxon>
        <taxon>Paniceae</taxon>
        <taxon>Melinidinae</taxon>
        <taxon>Urochloa</taxon>
    </lineage>
</organism>
<feature type="region of interest" description="Disordered" evidence="1">
    <location>
        <begin position="1"/>
        <end position="299"/>
    </location>
</feature>
<name>A0ABC9C582_9POAL</name>
<feature type="region of interest" description="Disordered" evidence="1">
    <location>
        <begin position="322"/>
        <end position="345"/>
    </location>
</feature>
<reference evidence="3" key="1">
    <citation type="submission" date="2024-06" db="EMBL/GenBank/DDBJ databases">
        <authorList>
            <person name="Ryan C."/>
        </authorList>
    </citation>
    <scope>NUCLEOTIDE SEQUENCE [LARGE SCALE GENOMIC DNA]</scope>
</reference>
<gene>
    <name evidence="2" type="ORF">URODEC1_LOCUS72175</name>
</gene>
<keyword evidence="3" id="KW-1185">Reference proteome</keyword>
<evidence type="ECO:0000313" key="2">
    <source>
        <dbReference type="EMBL" id="CAL5014796.1"/>
    </source>
</evidence>
<feature type="compositionally biased region" description="Acidic residues" evidence="1">
    <location>
        <begin position="49"/>
        <end position="58"/>
    </location>
</feature>
<dbReference type="AlphaFoldDB" id="A0ABC9C582"/>
<evidence type="ECO:0000313" key="3">
    <source>
        <dbReference type="Proteomes" id="UP001497457"/>
    </source>
</evidence>
<feature type="compositionally biased region" description="Basic and acidic residues" evidence="1">
    <location>
        <begin position="501"/>
        <end position="511"/>
    </location>
</feature>